<evidence type="ECO:0000256" key="1">
    <source>
        <dbReference type="SAM" id="MobiDB-lite"/>
    </source>
</evidence>
<dbReference type="InterPro" id="IPR007658">
    <property type="entry name" value="DUF594"/>
</dbReference>
<sequence length="859" mass="98737">MVKPIPTILKNAWSKWNIKVVILVSLFWQILLIFLAPMRKRSRKNILVFLLWATYLLADYTANFCVGLITNKYGDEDKPSDANDFLFAFWTPFLLLHLGGPDTITAFALEDNELWLRHMLGLIVQVCLTSYVFLLTLPVNTLWQPTALVFTAGIIKFAERTRSLQLASASNFRQSMIRKPDPGPNYAKLMEELKSRLEAGLPTEIVTMPEISDVGLIDPEPSTATAEHEHHTQEKPKEIDDHQDGPPLPSMPKADEVMGNEQDGKRHHDKEELSDVKVVREAFRYFNIFKGLVVDMIFSFHERSESRTFFLKLTALDTLRVIEVELNFIYQAFYTKASAIFSMLGFGFRFLSVCSLVAALGIFVHDPKRRYDKLDVIVTYILLFGAVILDIVSLFMLIFSDHSVALLYSLGSQKIDSDSEGGTAISKDSGAFSFFLKLKRPLWTKKKQIKCPAWFEDRKYTILCRKLLCRRWSESISGFNLIVYCLNKRKIGWVDKVIDYIGAKEVLDQWKYEKKQPLLQKLWIFIFEELERKSGDADDVETIQRICSSRGEWVIQEGELERGDLNDLMPYVERNNVTFDQCLILWHIATDLLFYEGEDMRQEKKDVEKGKADVVVPKNEEEFEHRDFSKLLSDYMLYLLIMQPTMMSAVRGIGQIRFQDTCAEATNFFSKREMMAAGERAMSKLNTMRRTPNPPQGKDTCNKLCESIKKFIKKVLDIIWCRSPKFIQDKKDNEPEKSEEQKACMKLTDVRVDQDPSAVKGDRSKSLLFDACRLANVIKQLKGTNKWKIIAQVWVELLSYAAANCLPITHVQQLSKGGEFLSLVWLLMTHLGLAKQFQIKEGHARAKLIVGEEDQIKSS</sequence>
<keyword evidence="5" id="KW-1185">Reference proteome</keyword>
<feature type="non-terminal residue" evidence="4">
    <location>
        <position position="1"/>
    </location>
</feature>
<name>A0A371F736_MUCPR</name>
<feature type="transmembrane region" description="Helical" evidence="2">
    <location>
        <begin position="116"/>
        <end position="136"/>
    </location>
</feature>
<protein>
    <recommendedName>
        <fullName evidence="3">DUF4220 domain-containing protein</fullName>
    </recommendedName>
</protein>
<keyword evidence="2" id="KW-0812">Transmembrane</keyword>
<feature type="domain" description="DUF4220" evidence="3">
    <location>
        <begin position="52"/>
        <end position="483"/>
    </location>
</feature>
<dbReference type="Pfam" id="PF04578">
    <property type="entry name" value="DUF594"/>
    <property type="match status" value="1"/>
</dbReference>
<accession>A0A371F736</accession>
<gene>
    <name evidence="4" type="ORF">CR513_46177</name>
</gene>
<feature type="transmembrane region" description="Helical" evidence="2">
    <location>
        <begin position="16"/>
        <end position="35"/>
    </location>
</feature>
<feature type="transmembrane region" description="Helical" evidence="2">
    <location>
        <begin position="339"/>
        <end position="364"/>
    </location>
</feature>
<proteinExistence type="predicted"/>
<dbReference type="PANTHER" id="PTHR31325">
    <property type="entry name" value="OS01G0798800 PROTEIN-RELATED"/>
    <property type="match status" value="1"/>
</dbReference>
<feature type="transmembrane region" description="Helical" evidence="2">
    <location>
        <begin position="376"/>
        <end position="399"/>
    </location>
</feature>
<keyword evidence="2" id="KW-0472">Membrane</keyword>
<reference evidence="4" key="1">
    <citation type="submission" date="2018-05" db="EMBL/GenBank/DDBJ databases">
        <title>Draft genome of Mucuna pruriens seed.</title>
        <authorList>
            <person name="Nnadi N.E."/>
            <person name="Vos R."/>
            <person name="Hasami M.H."/>
            <person name="Devisetty U.K."/>
            <person name="Aguiy J.C."/>
        </authorList>
    </citation>
    <scope>NUCLEOTIDE SEQUENCE [LARGE SCALE GENOMIC DNA]</scope>
    <source>
        <strain evidence="4">JCA_2017</strain>
    </source>
</reference>
<feature type="compositionally biased region" description="Basic and acidic residues" evidence="1">
    <location>
        <begin position="226"/>
        <end position="244"/>
    </location>
</feature>
<feature type="compositionally biased region" description="Basic and acidic residues" evidence="1">
    <location>
        <begin position="262"/>
        <end position="271"/>
    </location>
</feature>
<dbReference type="Proteomes" id="UP000257109">
    <property type="component" value="Unassembled WGS sequence"/>
</dbReference>
<evidence type="ECO:0000313" key="5">
    <source>
        <dbReference type="Proteomes" id="UP000257109"/>
    </source>
</evidence>
<feature type="transmembrane region" description="Helical" evidence="2">
    <location>
        <begin position="89"/>
        <end position="109"/>
    </location>
</feature>
<comment type="caution">
    <text evidence="4">The sequence shown here is derived from an EMBL/GenBank/DDBJ whole genome shotgun (WGS) entry which is preliminary data.</text>
</comment>
<evidence type="ECO:0000259" key="3">
    <source>
        <dbReference type="Pfam" id="PF13968"/>
    </source>
</evidence>
<organism evidence="4 5">
    <name type="scientific">Mucuna pruriens</name>
    <name type="common">Velvet bean</name>
    <name type="synonym">Dolichos pruriens</name>
    <dbReference type="NCBI Taxonomy" id="157652"/>
    <lineage>
        <taxon>Eukaryota</taxon>
        <taxon>Viridiplantae</taxon>
        <taxon>Streptophyta</taxon>
        <taxon>Embryophyta</taxon>
        <taxon>Tracheophyta</taxon>
        <taxon>Spermatophyta</taxon>
        <taxon>Magnoliopsida</taxon>
        <taxon>eudicotyledons</taxon>
        <taxon>Gunneridae</taxon>
        <taxon>Pentapetalae</taxon>
        <taxon>rosids</taxon>
        <taxon>fabids</taxon>
        <taxon>Fabales</taxon>
        <taxon>Fabaceae</taxon>
        <taxon>Papilionoideae</taxon>
        <taxon>50 kb inversion clade</taxon>
        <taxon>NPAAA clade</taxon>
        <taxon>indigoferoid/millettioid clade</taxon>
        <taxon>Phaseoleae</taxon>
        <taxon>Mucuna</taxon>
    </lineage>
</organism>
<evidence type="ECO:0000256" key="2">
    <source>
        <dbReference type="SAM" id="Phobius"/>
    </source>
</evidence>
<dbReference type="STRING" id="157652.A0A371F736"/>
<evidence type="ECO:0000313" key="4">
    <source>
        <dbReference type="EMBL" id="RDX74112.1"/>
    </source>
</evidence>
<dbReference type="Pfam" id="PF13968">
    <property type="entry name" value="DUF4220"/>
    <property type="match status" value="1"/>
</dbReference>
<feature type="transmembrane region" description="Helical" evidence="2">
    <location>
        <begin position="47"/>
        <end position="69"/>
    </location>
</feature>
<dbReference type="OrthoDB" id="1689146at2759"/>
<dbReference type="InterPro" id="IPR025315">
    <property type="entry name" value="DUF4220"/>
</dbReference>
<dbReference type="EMBL" id="QJKJ01010291">
    <property type="protein sequence ID" value="RDX74112.1"/>
    <property type="molecule type" value="Genomic_DNA"/>
</dbReference>
<feature type="region of interest" description="Disordered" evidence="1">
    <location>
        <begin position="216"/>
        <end position="271"/>
    </location>
</feature>
<keyword evidence="2" id="KW-1133">Transmembrane helix</keyword>
<dbReference type="AlphaFoldDB" id="A0A371F736"/>